<dbReference type="InterPro" id="IPR017946">
    <property type="entry name" value="PLC-like_Pdiesterase_TIM-brl"/>
</dbReference>
<evidence type="ECO:0000313" key="3">
    <source>
        <dbReference type="EMBL" id="TQF16853.1"/>
    </source>
</evidence>
<evidence type="ECO:0000313" key="4">
    <source>
        <dbReference type="Proteomes" id="UP000315369"/>
    </source>
</evidence>
<dbReference type="AlphaFoldDB" id="A0A540X6G8"/>
<comment type="caution">
    <text evidence="3">The sequence shown here is derived from an EMBL/GenBank/DDBJ whole genome shotgun (WGS) entry which is preliminary data.</text>
</comment>
<evidence type="ECO:0000256" key="1">
    <source>
        <dbReference type="SAM" id="MobiDB-lite"/>
    </source>
</evidence>
<dbReference type="Gene3D" id="3.20.20.190">
    <property type="entry name" value="Phosphatidylinositol (PI) phosphodiesterase"/>
    <property type="match status" value="1"/>
</dbReference>
<protein>
    <submittedName>
        <fullName evidence="3">DUF2181 domain-containing protein</fullName>
    </submittedName>
</protein>
<feature type="compositionally biased region" description="Polar residues" evidence="1">
    <location>
        <begin position="103"/>
        <end position="116"/>
    </location>
</feature>
<feature type="region of interest" description="Disordered" evidence="1">
    <location>
        <begin position="23"/>
        <end position="48"/>
    </location>
</feature>
<dbReference type="InterPro" id="IPR019356">
    <property type="entry name" value="Menorin_dom"/>
</dbReference>
<name>A0A540X6G8_9BACT</name>
<dbReference type="GO" id="GO:0008081">
    <property type="term" value="F:phosphoric diester hydrolase activity"/>
    <property type="evidence" value="ECO:0007669"/>
    <property type="project" value="InterPro"/>
</dbReference>
<organism evidence="3 4">
    <name type="scientific">Myxococcus llanfairpwllgwyngyllgogerychwyrndrobwllllantysiliogogogochensis</name>
    <dbReference type="NCBI Taxonomy" id="2590453"/>
    <lineage>
        <taxon>Bacteria</taxon>
        <taxon>Pseudomonadati</taxon>
        <taxon>Myxococcota</taxon>
        <taxon>Myxococcia</taxon>
        <taxon>Myxococcales</taxon>
        <taxon>Cystobacterineae</taxon>
        <taxon>Myxococcaceae</taxon>
        <taxon>Myxococcus</taxon>
    </lineage>
</organism>
<dbReference type="Pfam" id="PF10223">
    <property type="entry name" value="Menorin_N"/>
    <property type="match status" value="1"/>
</dbReference>
<sequence length="365" mass="39344">MGWTSQREEKVRAVAGRNRGRICEGPRAAGERCPSPVSGGGGASQAPFRAIPRQLRIGGCTMPFEHGGRIGPRVVPLPKPSPPPPAPEVKAVAPATVAKGHSQVDSFQATTASAKSAESPAPVDNTWSGTQPLSEARNAHRTNTKEQFEDALNSGANWFEGDVRKEINKDSPEMRHDKNHEDGDNLTLNEWLTMGKESGRGLKLDIKEADQMPAVLDELEKVGISEDRLMLNLGFEDMQEWGPKIRERFPNAILAINPPTGGDVKGTDAQKMVDLAKELGGPATFVVRHDKLTDEAIKTFLPAGSPAAGTISVWGDSKDPVKAAEDLKARGVNGMIDIAGPHGNSWGDRADAVKNWFKTGWDKFL</sequence>
<gene>
    <name evidence="3" type="ORF">FJV41_06110</name>
</gene>
<dbReference type="OrthoDB" id="5385151at2"/>
<feature type="domain" description="Menorin-like" evidence="2">
    <location>
        <begin position="135"/>
        <end position="223"/>
    </location>
</feature>
<dbReference type="GO" id="GO:0006629">
    <property type="term" value="P:lipid metabolic process"/>
    <property type="evidence" value="ECO:0007669"/>
    <property type="project" value="InterPro"/>
</dbReference>
<evidence type="ECO:0000259" key="2">
    <source>
        <dbReference type="Pfam" id="PF10223"/>
    </source>
</evidence>
<keyword evidence="4" id="KW-1185">Reference proteome</keyword>
<reference evidence="3 4" key="1">
    <citation type="submission" date="2019-06" db="EMBL/GenBank/DDBJ databases">
        <authorList>
            <person name="Livingstone P."/>
            <person name="Whitworth D."/>
        </authorList>
    </citation>
    <scope>NUCLEOTIDE SEQUENCE [LARGE SCALE GENOMIC DNA]</scope>
    <source>
        <strain evidence="3 4">AM401</strain>
    </source>
</reference>
<feature type="region of interest" description="Disordered" evidence="1">
    <location>
        <begin position="100"/>
        <end position="144"/>
    </location>
</feature>
<dbReference type="Proteomes" id="UP000315369">
    <property type="component" value="Unassembled WGS sequence"/>
</dbReference>
<proteinExistence type="predicted"/>
<dbReference type="EMBL" id="VIFM01000016">
    <property type="protein sequence ID" value="TQF16853.1"/>
    <property type="molecule type" value="Genomic_DNA"/>
</dbReference>
<accession>A0A540X6G8</accession>